<name>A0ABV5G407_9MICC</name>
<organism evidence="2 3">
    <name type="scientific">Citricoccus parietis</name>
    <dbReference type="NCBI Taxonomy" id="592307"/>
    <lineage>
        <taxon>Bacteria</taxon>
        <taxon>Bacillati</taxon>
        <taxon>Actinomycetota</taxon>
        <taxon>Actinomycetes</taxon>
        <taxon>Micrococcales</taxon>
        <taxon>Micrococcaceae</taxon>
        <taxon>Citricoccus</taxon>
    </lineage>
</organism>
<accession>A0ABV5G407</accession>
<gene>
    <name evidence="2" type="ORF">ACFFX0_21645</name>
</gene>
<protein>
    <submittedName>
        <fullName evidence="2">Uncharacterized protein</fullName>
    </submittedName>
</protein>
<evidence type="ECO:0000313" key="3">
    <source>
        <dbReference type="Proteomes" id="UP001589575"/>
    </source>
</evidence>
<feature type="region of interest" description="Disordered" evidence="1">
    <location>
        <begin position="50"/>
        <end position="74"/>
    </location>
</feature>
<sequence>MHRDDGQVVRDDVVQVPRKGSALLLRGHRCTSCRLSHPHPVLFSAVQHETDGVPHTPCQADEDQSQPHDAAEVR</sequence>
<evidence type="ECO:0000256" key="1">
    <source>
        <dbReference type="SAM" id="MobiDB-lite"/>
    </source>
</evidence>
<evidence type="ECO:0000313" key="2">
    <source>
        <dbReference type="EMBL" id="MFB9073661.1"/>
    </source>
</evidence>
<reference evidence="2 3" key="1">
    <citation type="submission" date="2024-09" db="EMBL/GenBank/DDBJ databases">
        <authorList>
            <person name="Sun Q."/>
            <person name="Mori K."/>
        </authorList>
    </citation>
    <scope>NUCLEOTIDE SEQUENCE [LARGE SCALE GENOMIC DNA]</scope>
    <source>
        <strain evidence="2 3">CCM 7609</strain>
    </source>
</reference>
<keyword evidence="3" id="KW-1185">Reference proteome</keyword>
<feature type="compositionally biased region" description="Basic and acidic residues" evidence="1">
    <location>
        <begin position="65"/>
        <end position="74"/>
    </location>
</feature>
<dbReference type="Proteomes" id="UP001589575">
    <property type="component" value="Unassembled WGS sequence"/>
</dbReference>
<dbReference type="EMBL" id="JBHMFI010000001">
    <property type="protein sequence ID" value="MFB9073661.1"/>
    <property type="molecule type" value="Genomic_DNA"/>
</dbReference>
<proteinExistence type="predicted"/>
<comment type="caution">
    <text evidence="2">The sequence shown here is derived from an EMBL/GenBank/DDBJ whole genome shotgun (WGS) entry which is preliminary data.</text>
</comment>